<evidence type="ECO:0000313" key="3">
    <source>
        <dbReference type="EnsemblPlants" id="AET2Gv20124900.1"/>
    </source>
</evidence>
<reference evidence="3" key="5">
    <citation type="journal article" date="2021" name="G3 (Bethesda)">
        <title>Aegilops tauschii genome assembly Aet v5.0 features greater sequence contiguity and improved annotation.</title>
        <authorList>
            <person name="Wang L."/>
            <person name="Zhu T."/>
            <person name="Rodriguez J.C."/>
            <person name="Deal K.R."/>
            <person name="Dubcovsky J."/>
            <person name="McGuire P.E."/>
            <person name="Lux T."/>
            <person name="Spannagl M."/>
            <person name="Mayer K.F.X."/>
            <person name="Baldrich P."/>
            <person name="Meyers B.C."/>
            <person name="Huo N."/>
            <person name="Gu Y.Q."/>
            <person name="Zhou H."/>
            <person name="Devos K.M."/>
            <person name="Bennetzen J.L."/>
            <person name="Unver T."/>
            <person name="Budak H."/>
            <person name="Gulick P.J."/>
            <person name="Galiba G."/>
            <person name="Kalapos B."/>
            <person name="Nelson D.R."/>
            <person name="Li P."/>
            <person name="You F.M."/>
            <person name="Luo M.C."/>
            <person name="Dvorak J."/>
        </authorList>
    </citation>
    <scope>NUCLEOTIDE SEQUENCE [LARGE SCALE GENOMIC DNA]</scope>
    <source>
        <strain evidence="3">cv. AL8/78</strain>
    </source>
</reference>
<reference evidence="4" key="2">
    <citation type="journal article" date="2017" name="Nat. Plants">
        <title>The Aegilops tauschii genome reveals multiple impacts of transposons.</title>
        <authorList>
            <person name="Zhao G."/>
            <person name="Zou C."/>
            <person name="Li K."/>
            <person name="Wang K."/>
            <person name="Li T."/>
            <person name="Gao L."/>
            <person name="Zhang X."/>
            <person name="Wang H."/>
            <person name="Yang Z."/>
            <person name="Liu X."/>
            <person name="Jiang W."/>
            <person name="Mao L."/>
            <person name="Kong X."/>
            <person name="Jiao Y."/>
            <person name="Jia J."/>
        </authorList>
    </citation>
    <scope>NUCLEOTIDE SEQUENCE [LARGE SCALE GENOMIC DNA]</scope>
    <source>
        <strain evidence="4">cv. AL8/78</strain>
    </source>
</reference>
<evidence type="ECO:0000256" key="2">
    <source>
        <dbReference type="SAM" id="Phobius"/>
    </source>
</evidence>
<evidence type="ECO:0000256" key="1">
    <source>
        <dbReference type="SAM" id="MobiDB-lite"/>
    </source>
</evidence>
<dbReference type="AlphaFoldDB" id="A0A453AGF8"/>
<dbReference type="Proteomes" id="UP000015105">
    <property type="component" value="Chromosome 2D"/>
</dbReference>
<dbReference type="EnsemblPlants" id="AET2Gv20124900.1">
    <property type="protein sequence ID" value="AET2Gv20124900.1"/>
    <property type="gene ID" value="AET2Gv20124900"/>
</dbReference>
<feature type="transmembrane region" description="Helical" evidence="2">
    <location>
        <begin position="30"/>
        <end position="53"/>
    </location>
</feature>
<evidence type="ECO:0000313" key="4">
    <source>
        <dbReference type="Proteomes" id="UP000015105"/>
    </source>
</evidence>
<feature type="transmembrane region" description="Helical" evidence="2">
    <location>
        <begin position="100"/>
        <end position="119"/>
    </location>
</feature>
<dbReference type="Gramene" id="AET2Gv20124900.1">
    <property type="protein sequence ID" value="AET2Gv20124900.1"/>
    <property type="gene ID" value="AET2Gv20124900"/>
</dbReference>
<keyword evidence="4" id="KW-1185">Reference proteome</keyword>
<keyword evidence="2" id="KW-0812">Transmembrane</keyword>
<sequence>MTGVRVVFDRERKILGWKKFNCKQTVTNALFLRIVESHLLIMLMICFCGYAGYDTDSSNPLSINSRNSSRSTPENYSPQETKNPAGASQLRHVSSSPPVVWWHNNSLLLMMFVLLHLLIF</sequence>
<feature type="region of interest" description="Disordered" evidence="1">
    <location>
        <begin position="62"/>
        <end position="90"/>
    </location>
</feature>
<keyword evidence="2" id="KW-1133">Transmembrane helix</keyword>
<evidence type="ECO:0008006" key="5">
    <source>
        <dbReference type="Google" id="ProtNLM"/>
    </source>
</evidence>
<reference evidence="3" key="3">
    <citation type="journal article" date="2017" name="Nature">
        <title>Genome sequence of the progenitor of the wheat D genome Aegilops tauschii.</title>
        <authorList>
            <person name="Luo M.C."/>
            <person name="Gu Y.Q."/>
            <person name="Puiu D."/>
            <person name="Wang H."/>
            <person name="Twardziok S.O."/>
            <person name="Deal K.R."/>
            <person name="Huo N."/>
            <person name="Zhu T."/>
            <person name="Wang L."/>
            <person name="Wang Y."/>
            <person name="McGuire P.E."/>
            <person name="Liu S."/>
            <person name="Long H."/>
            <person name="Ramasamy R.K."/>
            <person name="Rodriguez J.C."/>
            <person name="Van S.L."/>
            <person name="Yuan L."/>
            <person name="Wang Z."/>
            <person name="Xia Z."/>
            <person name="Xiao L."/>
            <person name="Anderson O.D."/>
            <person name="Ouyang S."/>
            <person name="Liang Y."/>
            <person name="Zimin A.V."/>
            <person name="Pertea G."/>
            <person name="Qi P."/>
            <person name="Bennetzen J.L."/>
            <person name="Dai X."/>
            <person name="Dawson M.W."/>
            <person name="Muller H.G."/>
            <person name="Kugler K."/>
            <person name="Rivarola-Duarte L."/>
            <person name="Spannagl M."/>
            <person name="Mayer K.F.X."/>
            <person name="Lu F.H."/>
            <person name="Bevan M.W."/>
            <person name="Leroy P."/>
            <person name="Li P."/>
            <person name="You F.M."/>
            <person name="Sun Q."/>
            <person name="Liu Z."/>
            <person name="Lyons E."/>
            <person name="Wicker T."/>
            <person name="Salzberg S.L."/>
            <person name="Devos K.M."/>
            <person name="Dvorak J."/>
        </authorList>
    </citation>
    <scope>NUCLEOTIDE SEQUENCE [LARGE SCALE GENOMIC DNA]</scope>
    <source>
        <strain evidence="3">cv. AL8/78</strain>
    </source>
</reference>
<name>A0A453AGF8_AEGTS</name>
<keyword evidence="2" id="KW-0472">Membrane</keyword>
<organism evidence="3 4">
    <name type="scientific">Aegilops tauschii subsp. strangulata</name>
    <name type="common">Goatgrass</name>
    <dbReference type="NCBI Taxonomy" id="200361"/>
    <lineage>
        <taxon>Eukaryota</taxon>
        <taxon>Viridiplantae</taxon>
        <taxon>Streptophyta</taxon>
        <taxon>Embryophyta</taxon>
        <taxon>Tracheophyta</taxon>
        <taxon>Spermatophyta</taxon>
        <taxon>Magnoliopsida</taxon>
        <taxon>Liliopsida</taxon>
        <taxon>Poales</taxon>
        <taxon>Poaceae</taxon>
        <taxon>BOP clade</taxon>
        <taxon>Pooideae</taxon>
        <taxon>Triticodae</taxon>
        <taxon>Triticeae</taxon>
        <taxon>Triticinae</taxon>
        <taxon>Aegilops</taxon>
    </lineage>
</organism>
<reference evidence="4" key="1">
    <citation type="journal article" date="2014" name="Science">
        <title>Ancient hybridizations among the ancestral genomes of bread wheat.</title>
        <authorList>
            <consortium name="International Wheat Genome Sequencing Consortium,"/>
            <person name="Marcussen T."/>
            <person name="Sandve S.R."/>
            <person name="Heier L."/>
            <person name="Spannagl M."/>
            <person name="Pfeifer M."/>
            <person name="Jakobsen K.S."/>
            <person name="Wulff B.B."/>
            <person name="Steuernagel B."/>
            <person name="Mayer K.F."/>
            <person name="Olsen O.A."/>
        </authorList>
    </citation>
    <scope>NUCLEOTIDE SEQUENCE [LARGE SCALE GENOMIC DNA]</scope>
    <source>
        <strain evidence="4">cv. AL8/78</strain>
    </source>
</reference>
<proteinExistence type="predicted"/>
<protein>
    <recommendedName>
        <fullName evidence="5">Peptidase A1 domain-containing protein</fullName>
    </recommendedName>
</protein>
<feature type="compositionally biased region" description="Polar residues" evidence="1">
    <location>
        <begin position="62"/>
        <end position="82"/>
    </location>
</feature>
<reference evidence="3" key="4">
    <citation type="submission" date="2019-03" db="UniProtKB">
        <authorList>
            <consortium name="EnsemblPlants"/>
        </authorList>
    </citation>
    <scope>IDENTIFICATION</scope>
</reference>
<accession>A0A453AGF8</accession>